<dbReference type="InterPro" id="IPR053931">
    <property type="entry name" value="RapZ_C"/>
</dbReference>
<dbReference type="AlphaFoldDB" id="A0A2V5ICX8"/>
<evidence type="ECO:0000313" key="4">
    <source>
        <dbReference type="Proteomes" id="UP000248817"/>
    </source>
</evidence>
<dbReference type="Proteomes" id="UP000248817">
    <property type="component" value="Unassembled WGS sequence"/>
</dbReference>
<proteinExistence type="predicted"/>
<reference evidence="3 4" key="1">
    <citation type="submission" date="2018-02" db="EMBL/GenBank/DDBJ databases">
        <title>The genomes of Aspergillus section Nigri reveals drivers in fungal speciation.</title>
        <authorList>
            <consortium name="DOE Joint Genome Institute"/>
            <person name="Vesth T.C."/>
            <person name="Nybo J."/>
            <person name="Theobald S."/>
            <person name="Brandl J."/>
            <person name="Frisvad J.C."/>
            <person name="Nielsen K.F."/>
            <person name="Lyhne E.K."/>
            <person name="Kogle M.E."/>
            <person name="Kuo A."/>
            <person name="Riley R."/>
            <person name="Clum A."/>
            <person name="Nolan M."/>
            <person name="Lipzen A."/>
            <person name="Salamov A."/>
            <person name="Henrissat B."/>
            <person name="Wiebenga A."/>
            <person name="De vries R.P."/>
            <person name="Grigoriev I.V."/>
            <person name="Mortensen U.H."/>
            <person name="Andersen M.R."/>
            <person name="Baker S.E."/>
        </authorList>
    </citation>
    <scope>NUCLEOTIDE SEQUENCE [LARGE SCALE GENOMIC DNA]</scope>
    <source>
        <strain evidence="3 4">CBS 114.80</strain>
    </source>
</reference>
<keyword evidence="4" id="KW-1185">Reference proteome</keyword>
<evidence type="ECO:0000259" key="2">
    <source>
        <dbReference type="Pfam" id="PF22740"/>
    </source>
</evidence>
<gene>
    <name evidence="3" type="ORF">BP00DRAFT_423018</name>
</gene>
<feature type="domain" description="RapZ C-terminal" evidence="2">
    <location>
        <begin position="136"/>
        <end position="186"/>
    </location>
</feature>
<dbReference type="EMBL" id="KZ825475">
    <property type="protein sequence ID" value="PYI34509.1"/>
    <property type="molecule type" value="Genomic_DNA"/>
</dbReference>
<sequence>MTDTTMEPLLSGTRSVHISLISYGHANGPVVQQPREARYHQILAYNIRHLPNPPRHLRVNATGLSRRLQKEFLQNDAVEAVLVKFQQEIVNAVQEGCAQPLYSSQPEDLRQDASQTDTRRSLDSHASKKPAVDGTDVDIVVTICCEEGRHRSVAFVEELARRLATVKDGDGVLQHWALNVNKTHRDIEDAEDSEQSLGQKRRPNKVHAQTRQRERREKGNWVGSRLEDKDNADQIY</sequence>
<evidence type="ECO:0000313" key="3">
    <source>
        <dbReference type="EMBL" id="PYI34509.1"/>
    </source>
</evidence>
<accession>A0A2V5ICX8</accession>
<organism evidence="3 4">
    <name type="scientific">Aspergillus indologenus CBS 114.80</name>
    <dbReference type="NCBI Taxonomy" id="1450541"/>
    <lineage>
        <taxon>Eukaryota</taxon>
        <taxon>Fungi</taxon>
        <taxon>Dikarya</taxon>
        <taxon>Ascomycota</taxon>
        <taxon>Pezizomycotina</taxon>
        <taxon>Eurotiomycetes</taxon>
        <taxon>Eurotiomycetidae</taxon>
        <taxon>Eurotiales</taxon>
        <taxon>Aspergillaceae</taxon>
        <taxon>Aspergillus</taxon>
        <taxon>Aspergillus subgen. Circumdati</taxon>
    </lineage>
</organism>
<evidence type="ECO:0000256" key="1">
    <source>
        <dbReference type="SAM" id="MobiDB-lite"/>
    </source>
</evidence>
<feature type="compositionally biased region" description="Basic and acidic residues" evidence="1">
    <location>
        <begin position="107"/>
        <end position="126"/>
    </location>
</feature>
<feature type="compositionally biased region" description="Basic and acidic residues" evidence="1">
    <location>
        <begin position="211"/>
        <end position="236"/>
    </location>
</feature>
<feature type="region of interest" description="Disordered" evidence="1">
    <location>
        <begin position="103"/>
        <end position="131"/>
    </location>
</feature>
<dbReference type="Pfam" id="PF22740">
    <property type="entry name" value="PapZ_C"/>
    <property type="match status" value="1"/>
</dbReference>
<protein>
    <recommendedName>
        <fullName evidence="2">RapZ C-terminal domain-containing protein</fullName>
    </recommendedName>
</protein>
<feature type="region of interest" description="Disordered" evidence="1">
    <location>
        <begin position="187"/>
        <end position="236"/>
    </location>
</feature>
<feature type="compositionally biased region" description="Basic residues" evidence="1">
    <location>
        <begin position="199"/>
        <end position="210"/>
    </location>
</feature>
<name>A0A2V5ICX8_9EURO</name>